<dbReference type="SMART" id="SM00387">
    <property type="entry name" value="HATPase_c"/>
    <property type="match status" value="1"/>
</dbReference>
<keyword evidence="5" id="KW-0418">Kinase</keyword>
<dbReference type="PROSITE" id="PS50110">
    <property type="entry name" value="RESPONSE_REGULATORY"/>
    <property type="match status" value="1"/>
</dbReference>
<accession>A0AAU8J9V2</accession>
<dbReference type="InterPro" id="IPR003594">
    <property type="entry name" value="HATPase_dom"/>
</dbReference>
<evidence type="ECO:0000256" key="5">
    <source>
        <dbReference type="ARBA" id="ARBA00022777"/>
    </source>
</evidence>
<feature type="modified residue" description="4-aspartylphosphate" evidence="7">
    <location>
        <position position="55"/>
    </location>
</feature>
<dbReference type="Gene3D" id="3.40.50.2300">
    <property type="match status" value="1"/>
</dbReference>
<gene>
    <name evidence="11" type="ORF">ABWT76_003749</name>
</gene>
<name>A0AAU8J9V2_9CYAN</name>
<evidence type="ECO:0000313" key="11">
    <source>
        <dbReference type="EMBL" id="XCM35094.1"/>
    </source>
</evidence>
<dbReference type="FunFam" id="3.30.565.10:FF:000006">
    <property type="entry name" value="Sensor histidine kinase WalK"/>
    <property type="match status" value="1"/>
</dbReference>
<dbReference type="Pfam" id="PF00512">
    <property type="entry name" value="HisKA"/>
    <property type="match status" value="1"/>
</dbReference>
<dbReference type="InterPro" id="IPR011006">
    <property type="entry name" value="CheY-like_superfamily"/>
</dbReference>
<dbReference type="Gene3D" id="1.10.287.130">
    <property type="match status" value="1"/>
</dbReference>
<keyword evidence="4" id="KW-0808">Transferase</keyword>
<organism evidence="11">
    <name type="scientific">Planktothricoides raciborskii GIHE-MW2</name>
    <dbReference type="NCBI Taxonomy" id="2792601"/>
    <lineage>
        <taxon>Bacteria</taxon>
        <taxon>Bacillati</taxon>
        <taxon>Cyanobacteriota</taxon>
        <taxon>Cyanophyceae</taxon>
        <taxon>Oscillatoriophycideae</taxon>
        <taxon>Oscillatoriales</taxon>
        <taxon>Oscillatoriaceae</taxon>
        <taxon>Planktothricoides</taxon>
    </lineage>
</organism>
<feature type="coiled-coil region" evidence="8">
    <location>
        <begin position="115"/>
        <end position="165"/>
    </location>
</feature>
<dbReference type="Gene3D" id="3.30.565.10">
    <property type="entry name" value="Histidine kinase-like ATPase, C-terminal domain"/>
    <property type="match status" value="1"/>
</dbReference>
<dbReference type="PROSITE" id="PS50109">
    <property type="entry name" value="HIS_KIN"/>
    <property type="match status" value="1"/>
</dbReference>
<dbReference type="InterPro" id="IPR004358">
    <property type="entry name" value="Sig_transdc_His_kin-like_C"/>
</dbReference>
<evidence type="ECO:0000256" key="3">
    <source>
        <dbReference type="ARBA" id="ARBA00022553"/>
    </source>
</evidence>
<evidence type="ECO:0000256" key="8">
    <source>
        <dbReference type="SAM" id="Coils"/>
    </source>
</evidence>
<dbReference type="InterPro" id="IPR001789">
    <property type="entry name" value="Sig_transdc_resp-reg_receiver"/>
</dbReference>
<dbReference type="InterPro" id="IPR003661">
    <property type="entry name" value="HisK_dim/P_dom"/>
</dbReference>
<dbReference type="GO" id="GO:0000155">
    <property type="term" value="F:phosphorelay sensor kinase activity"/>
    <property type="evidence" value="ECO:0007669"/>
    <property type="project" value="InterPro"/>
</dbReference>
<evidence type="ECO:0000256" key="6">
    <source>
        <dbReference type="ARBA" id="ARBA00023012"/>
    </source>
</evidence>
<comment type="catalytic activity">
    <reaction evidence="1">
        <text>ATP + protein L-histidine = ADP + protein N-phospho-L-histidine.</text>
        <dbReference type="EC" id="2.7.13.3"/>
    </reaction>
</comment>
<dbReference type="GO" id="GO:0009927">
    <property type="term" value="F:histidine phosphotransfer kinase activity"/>
    <property type="evidence" value="ECO:0007669"/>
    <property type="project" value="TreeGrafter"/>
</dbReference>
<dbReference type="GO" id="GO:0005886">
    <property type="term" value="C:plasma membrane"/>
    <property type="evidence" value="ECO:0007669"/>
    <property type="project" value="TreeGrafter"/>
</dbReference>
<dbReference type="SUPFAM" id="SSF52172">
    <property type="entry name" value="CheY-like"/>
    <property type="match status" value="1"/>
</dbReference>
<dbReference type="PANTHER" id="PTHR43047:SF72">
    <property type="entry name" value="OSMOSENSING HISTIDINE PROTEIN KINASE SLN1"/>
    <property type="match status" value="1"/>
</dbReference>
<dbReference type="Pfam" id="PF00072">
    <property type="entry name" value="Response_reg"/>
    <property type="match status" value="1"/>
</dbReference>
<dbReference type="AlphaFoldDB" id="A0AAU8J9V2"/>
<keyword evidence="3 7" id="KW-0597">Phosphoprotein</keyword>
<dbReference type="EMBL" id="CP159837">
    <property type="protein sequence ID" value="XCM35094.1"/>
    <property type="molecule type" value="Genomic_DNA"/>
</dbReference>
<keyword evidence="6" id="KW-0902">Two-component regulatory system</keyword>
<feature type="domain" description="Histidine kinase" evidence="9">
    <location>
        <begin position="172"/>
        <end position="387"/>
    </location>
</feature>
<evidence type="ECO:0000256" key="2">
    <source>
        <dbReference type="ARBA" id="ARBA00012438"/>
    </source>
</evidence>
<dbReference type="PANTHER" id="PTHR43047">
    <property type="entry name" value="TWO-COMPONENT HISTIDINE PROTEIN KINASE"/>
    <property type="match status" value="1"/>
</dbReference>
<sequence length="397" mass="45500">MNYNGDILIVDDHVENLQILFSMLTDYGYEVRRVLNGIQALNVVKSEPPDLILLDILMPEMDGYEVCRYLKAEASTASIPVIFLTALDDEVDKLKAFEVGGIDYITKPFHMKEVMARIENQLTIQRQRRAIAEQNEQLKAQNIRLEQLNTELIKLNSKLEQSNQDLEQFAYIASHDLRSPLQTIIGFAQILNQKYQQYLDEKGKHYLDRIITGGYRMNKLIGALLEYSRIGCKHLEFKPVDGNKMLAQVLESLQAEIESSHAVIVRDNLPNFIGDEVQIEQLFQNLISNGIKYRNPQVKPQIKITVEPRINFEYLIGIHDNGIGICAEDFQRIFQVFQRLHNSEQYPGTGIGLAVCQKIIDNHGGRLWVESEENQGTSFYFTLRGQEILATPTVEQK</sequence>
<evidence type="ECO:0000259" key="10">
    <source>
        <dbReference type="PROSITE" id="PS50110"/>
    </source>
</evidence>
<evidence type="ECO:0000256" key="1">
    <source>
        <dbReference type="ARBA" id="ARBA00000085"/>
    </source>
</evidence>
<dbReference type="EC" id="2.7.13.3" evidence="2"/>
<dbReference type="SMART" id="SM00448">
    <property type="entry name" value="REC"/>
    <property type="match status" value="1"/>
</dbReference>
<dbReference type="Pfam" id="PF02518">
    <property type="entry name" value="HATPase_c"/>
    <property type="match status" value="1"/>
</dbReference>
<evidence type="ECO:0000256" key="7">
    <source>
        <dbReference type="PROSITE-ProRule" id="PRU00169"/>
    </source>
</evidence>
<evidence type="ECO:0000256" key="4">
    <source>
        <dbReference type="ARBA" id="ARBA00022679"/>
    </source>
</evidence>
<proteinExistence type="predicted"/>
<protein>
    <recommendedName>
        <fullName evidence="2">histidine kinase</fullName>
        <ecNumber evidence="2">2.7.13.3</ecNumber>
    </recommendedName>
</protein>
<dbReference type="CDD" id="cd00082">
    <property type="entry name" value="HisKA"/>
    <property type="match status" value="1"/>
</dbReference>
<reference evidence="11" key="1">
    <citation type="submission" date="2024-07" db="EMBL/GenBank/DDBJ databases">
        <authorList>
            <person name="Kim Y.J."/>
            <person name="Jeong J.Y."/>
        </authorList>
    </citation>
    <scope>NUCLEOTIDE SEQUENCE</scope>
    <source>
        <strain evidence="11">GIHE-MW2</strain>
    </source>
</reference>
<dbReference type="CDD" id="cd19920">
    <property type="entry name" value="REC_PA4781-like"/>
    <property type="match status" value="1"/>
</dbReference>
<dbReference type="SMART" id="SM00388">
    <property type="entry name" value="HisKA"/>
    <property type="match status" value="1"/>
</dbReference>
<dbReference type="InterPro" id="IPR036097">
    <property type="entry name" value="HisK_dim/P_sf"/>
</dbReference>
<dbReference type="SUPFAM" id="SSF55874">
    <property type="entry name" value="ATPase domain of HSP90 chaperone/DNA topoisomerase II/histidine kinase"/>
    <property type="match status" value="1"/>
</dbReference>
<dbReference type="SUPFAM" id="SSF47384">
    <property type="entry name" value="Homodimeric domain of signal transducing histidine kinase"/>
    <property type="match status" value="1"/>
</dbReference>
<dbReference type="InterPro" id="IPR036890">
    <property type="entry name" value="HATPase_C_sf"/>
</dbReference>
<keyword evidence="8" id="KW-0175">Coiled coil</keyword>
<dbReference type="PRINTS" id="PR00344">
    <property type="entry name" value="BCTRLSENSOR"/>
</dbReference>
<feature type="domain" description="Response regulatory" evidence="10">
    <location>
        <begin position="6"/>
        <end position="122"/>
    </location>
</feature>
<dbReference type="InterPro" id="IPR005467">
    <property type="entry name" value="His_kinase_dom"/>
</dbReference>
<dbReference type="RefSeq" id="WP_354634788.1">
    <property type="nucleotide sequence ID" value="NZ_CP159837.1"/>
</dbReference>
<evidence type="ECO:0000259" key="9">
    <source>
        <dbReference type="PROSITE" id="PS50109"/>
    </source>
</evidence>